<dbReference type="RefSeq" id="XP_020048642.1">
    <property type="nucleotide sequence ID" value="XM_020191632.1"/>
</dbReference>
<dbReference type="GeneID" id="30965268"/>
<sequence>MAEDSVLVVGLRKKKQHVEDTHEYILKRTDAAKIAEYINDNCNTTPPVTITRVAIVKGKLRTILFNYIKAVCDPDATWDEKLKKAKLPCKKSSNIDCLYFTYKGRLQLVGSSIALFF</sequence>
<accession>A0A1D2VL69</accession>
<dbReference type="Proteomes" id="UP000095038">
    <property type="component" value="Unassembled WGS sequence"/>
</dbReference>
<evidence type="ECO:0000313" key="1">
    <source>
        <dbReference type="EMBL" id="ODV62335.1"/>
    </source>
</evidence>
<gene>
    <name evidence="1" type="ORF">ASCRUDRAFT_69152</name>
</gene>
<evidence type="ECO:0000313" key="2">
    <source>
        <dbReference type="Proteomes" id="UP000095038"/>
    </source>
</evidence>
<dbReference type="InParanoid" id="A0A1D2VL69"/>
<proteinExistence type="predicted"/>
<dbReference type="AlphaFoldDB" id="A0A1D2VL69"/>
<reference evidence="2" key="1">
    <citation type="submission" date="2016-05" db="EMBL/GenBank/DDBJ databases">
        <title>Comparative genomics of biotechnologically important yeasts.</title>
        <authorList>
            <consortium name="DOE Joint Genome Institute"/>
            <person name="Riley R."/>
            <person name="Haridas S."/>
            <person name="Wolfe K.H."/>
            <person name="Lopes M.R."/>
            <person name="Hittinger C.T."/>
            <person name="Goker M."/>
            <person name="Salamov A."/>
            <person name="Wisecaver J."/>
            <person name="Long T.M."/>
            <person name="Aerts A.L."/>
            <person name="Barry K."/>
            <person name="Choi C."/>
            <person name="Clum A."/>
            <person name="Coughlan A.Y."/>
            <person name="Deshpande S."/>
            <person name="Douglass A.P."/>
            <person name="Hanson S.J."/>
            <person name="Klenk H.-P."/>
            <person name="Labutti K."/>
            <person name="Lapidus A."/>
            <person name="Lindquist E."/>
            <person name="Lipzen A."/>
            <person name="Meier-Kolthoff J.P."/>
            <person name="Ohm R.A."/>
            <person name="Otillar R.P."/>
            <person name="Pangilinan J."/>
            <person name="Peng Y."/>
            <person name="Rokas A."/>
            <person name="Rosa C.A."/>
            <person name="Scheuner C."/>
            <person name="Sibirny A.A."/>
            <person name="Slot J.C."/>
            <person name="Stielow J.B."/>
            <person name="Sun H."/>
            <person name="Kurtzman C.P."/>
            <person name="Blackwell M."/>
            <person name="Grigoriev I.V."/>
            <person name="Jeffries T.W."/>
        </authorList>
    </citation>
    <scope>NUCLEOTIDE SEQUENCE [LARGE SCALE GENOMIC DNA]</scope>
    <source>
        <strain evidence="2">DSM 1968</strain>
    </source>
</reference>
<organism evidence="1 2">
    <name type="scientific">Ascoidea rubescens DSM 1968</name>
    <dbReference type="NCBI Taxonomy" id="1344418"/>
    <lineage>
        <taxon>Eukaryota</taxon>
        <taxon>Fungi</taxon>
        <taxon>Dikarya</taxon>
        <taxon>Ascomycota</taxon>
        <taxon>Saccharomycotina</taxon>
        <taxon>Saccharomycetes</taxon>
        <taxon>Ascoideaceae</taxon>
        <taxon>Ascoidea</taxon>
    </lineage>
</organism>
<protein>
    <submittedName>
        <fullName evidence="1">Uncharacterized protein</fullName>
    </submittedName>
</protein>
<dbReference type="EMBL" id="KV454477">
    <property type="protein sequence ID" value="ODV62335.1"/>
    <property type="molecule type" value="Genomic_DNA"/>
</dbReference>
<keyword evidence="2" id="KW-1185">Reference proteome</keyword>
<name>A0A1D2VL69_9ASCO</name>